<dbReference type="GeneID" id="25562123"/>
<keyword evidence="5 7" id="KW-0443">Lipid metabolism</keyword>
<dbReference type="Gene3D" id="3.60.60.30">
    <property type="match status" value="1"/>
</dbReference>
<dbReference type="InterPro" id="IPR047794">
    <property type="entry name" value="C45_proenzyme-like"/>
</dbReference>
<sequence>MQATTMFALAATAMLALVALVAAGGMDPRNQEAFYASMMPASRDTGKPLPLTPAEEAMVAKASRKDVNGWIYVNISGDPYEMGFQNGYTMAKEWAAAVQAYEYMTLQTTGMTYQFFVDKANEMQAHLITDEYMQEMQGMADGATKAGVRATLADIVGWNAYMGLTGYWWPTVVSKYASAKNDGARFSTSHCSAFVATGSATADGKIVIGHETFTSFWNGAFMNVMLSLKPTSGNAILMQTSYLYLSSMTDFWLNSGGLVVTETTLAGFQGFDTAGIPEFIRVRNATQYASTIDEWIAIMEGGNNGGYANSWLLADIHSNEIAEYEQGLTYTYTNKLADGYIFGDNVANSPEIRNLECADTGFSDVRQQTGARRTRWPQLLNGHYGNISVAAGQSMLGDTYDVYLKKENPSSRCICGMYDVDPQYYVSDPNAVWNVPFTPAGSVDGKVTSADMAARMEMSAIFGRANGAPFDADAFIADNPQWAWQKSVLTSRPSQPWTTFAGAH</sequence>
<proteinExistence type="inferred from homology"/>
<dbReference type="OrthoDB" id="189997at2759"/>
<evidence type="ECO:0000256" key="3">
    <source>
        <dbReference type="ARBA" id="ARBA00022801"/>
    </source>
</evidence>
<feature type="chain" id="PRO_5011328366" description="Phospholipase B-like" evidence="7">
    <location>
        <begin position="24"/>
        <end position="504"/>
    </location>
</feature>
<keyword evidence="3 7" id="KW-0378">Hydrolase</keyword>
<dbReference type="GO" id="GO:0004620">
    <property type="term" value="F:phospholipase activity"/>
    <property type="evidence" value="ECO:0007669"/>
    <property type="project" value="InterPro"/>
</dbReference>
<protein>
    <recommendedName>
        <fullName evidence="7">Phospholipase B-like</fullName>
        <ecNumber evidence="7">3.1.1.-</ecNumber>
    </recommendedName>
</protein>
<evidence type="ECO:0000256" key="5">
    <source>
        <dbReference type="ARBA" id="ARBA00023098"/>
    </source>
</evidence>
<dbReference type="Proteomes" id="UP000054408">
    <property type="component" value="Unassembled WGS sequence"/>
</dbReference>
<keyword evidence="9" id="KW-1185">Reference proteome</keyword>
<reference evidence="8 9" key="1">
    <citation type="submission" date="2010-05" db="EMBL/GenBank/DDBJ databases">
        <title>The Genome Sequence of Thecamonas trahens ATCC 50062.</title>
        <authorList>
            <consortium name="The Broad Institute Genome Sequencing Platform"/>
            <person name="Russ C."/>
            <person name="Cuomo C."/>
            <person name="Shea T."/>
            <person name="Young S.K."/>
            <person name="Zeng Q."/>
            <person name="Koehrsen M."/>
            <person name="Haas B."/>
            <person name="Borodovsky M."/>
            <person name="Guigo R."/>
            <person name="Alvarado L."/>
            <person name="Berlin A."/>
            <person name="Bochicchio J."/>
            <person name="Borenstein D."/>
            <person name="Chapman S."/>
            <person name="Chen Z."/>
            <person name="Freedman E."/>
            <person name="Gellesch M."/>
            <person name="Goldberg J."/>
            <person name="Griggs A."/>
            <person name="Gujja S."/>
            <person name="Heilman E."/>
            <person name="Heiman D."/>
            <person name="Hepburn T."/>
            <person name="Howarth C."/>
            <person name="Jen D."/>
            <person name="Larson L."/>
            <person name="Mehta T."/>
            <person name="Park D."/>
            <person name="Pearson M."/>
            <person name="Roberts A."/>
            <person name="Saif S."/>
            <person name="Shenoy N."/>
            <person name="Sisk P."/>
            <person name="Stolte C."/>
            <person name="Sykes S."/>
            <person name="Thomson T."/>
            <person name="Walk T."/>
            <person name="White J."/>
            <person name="Yandava C."/>
            <person name="Burger G."/>
            <person name="Gray M.W."/>
            <person name="Holland P.W.H."/>
            <person name="King N."/>
            <person name="Lang F.B.F."/>
            <person name="Roger A.J."/>
            <person name="Ruiz-Trillo I."/>
            <person name="Lander E."/>
            <person name="Nusbaum C."/>
        </authorList>
    </citation>
    <scope>NUCLEOTIDE SEQUENCE [LARGE SCALE GENOMIC DNA]</scope>
    <source>
        <strain evidence="8 9">ATCC 50062</strain>
    </source>
</reference>
<evidence type="ECO:0000256" key="1">
    <source>
        <dbReference type="ARBA" id="ARBA00007835"/>
    </source>
</evidence>
<dbReference type="EC" id="3.1.1.-" evidence="7"/>
<evidence type="ECO:0000256" key="2">
    <source>
        <dbReference type="ARBA" id="ARBA00022729"/>
    </source>
</evidence>
<keyword evidence="2 7" id="KW-0732">Signal</keyword>
<dbReference type="AlphaFoldDB" id="A0A0L0DW77"/>
<organism evidence="8 9">
    <name type="scientific">Thecamonas trahens ATCC 50062</name>
    <dbReference type="NCBI Taxonomy" id="461836"/>
    <lineage>
        <taxon>Eukaryota</taxon>
        <taxon>Apusozoa</taxon>
        <taxon>Apusomonadida</taxon>
        <taxon>Apusomonadidae</taxon>
        <taxon>Thecamonas</taxon>
    </lineage>
</organism>
<accession>A0A0L0DW77</accession>
<dbReference type="GO" id="GO:0009395">
    <property type="term" value="P:phospholipid catabolic process"/>
    <property type="evidence" value="ECO:0007669"/>
    <property type="project" value="TreeGrafter"/>
</dbReference>
<name>A0A0L0DW77_THETB</name>
<dbReference type="InterPro" id="IPR007000">
    <property type="entry name" value="PLipase_B-like"/>
</dbReference>
<dbReference type="PANTHER" id="PTHR12370:SF3">
    <property type="entry name" value="PHOSPHOLIPASE B-LIKE 2-RELATED"/>
    <property type="match status" value="1"/>
</dbReference>
<keyword evidence="6" id="KW-0325">Glycoprotein</keyword>
<gene>
    <name evidence="8" type="ORF">AMSG_02443</name>
</gene>
<evidence type="ECO:0000313" key="8">
    <source>
        <dbReference type="EMBL" id="KNC56475.1"/>
    </source>
</evidence>
<dbReference type="GO" id="GO:0005576">
    <property type="term" value="C:extracellular region"/>
    <property type="evidence" value="ECO:0007669"/>
    <property type="project" value="TreeGrafter"/>
</dbReference>
<dbReference type="RefSeq" id="XP_013760984.1">
    <property type="nucleotide sequence ID" value="XM_013905530.1"/>
</dbReference>
<comment type="function">
    <text evidence="7">Putative phospholipase.</text>
</comment>
<evidence type="ECO:0000256" key="4">
    <source>
        <dbReference type="ARBA" id="ARBA00022963"/>
    </source>
</evidence>
<dbReference type="Pfam" id="PF04916">
    <property type="entry name" value="Phospholip_B"/>
    <property type="match status" value="1"/>
</dbReference>
<keyword evidence="4 7" id="KW-0442">Lipid degradation</keyword>
<evidence type="ECO:0000256" key="7">
    <source>
        <dbReference type="RuleBase" id="RU364138"/>
    </source>
</evidence>
<dbReference type="PANTHER" id="PTHR12370">
    <property type="entry name" value="PHOSPHOLIPASE B-RELATED"/>
    <property type="match status" value="1"/>
</dbReference>
<feature type="signal peptide" evidence="7">
    <location>
        <begin position="1"/>
        <end position="23"/>
    </location>
</feature>
<dbReference type="EMBL" id="GL349441">
    <property type="protein sequence ID" value="KNC56475.1"/>
    <property type="molecule type" value="Genomic_DNA"/>
</dbReference>
<comment type="similarity">
    <text evidence="1 7">Belongs to the phospholipase B-like family.</text>
</comment>
<evidence type="ECO:0000313" key="9">
    <source>
        <dbReference type="Proteomes" id="UP000054408"/>
    </source>
</evidence>
<dbReference type="NCBIfam" id="NF040521">
    <property type="entry name" value="C45_proenzyme"/>
    <property type="match status" value="1"/>
</dbReference>
<evidence type="ECO:0000256" key="6">
    <source>
        <dbReference type="ARBA" id="ARBA00023180"/>
    </source>
</evidence>